<feature type="region of interest" description="Disordered" evidence="2">
    <location>
        <begin position="191"/>
        <end position="211"/>
    </location>
</feature>
<keyword evidence="4" id="KW-1185">Reference proteome</keyword>
<sequence length="316" mass="36913">MTIMEPSNETVFVNLFHRTAKGLINFMTEKKNVFEVLKEEARRTQKDITEKTEEVAKLNDDHEQELKAMREEYQRLEKEKRKLEKSLVIHRYSNDDIVGLKEKRDKLVQTFDSANCERQNEPLRKVYDEMIDEIMLEFEAHLVSLLKVNETSKIPDTPKDLDTKEKYKIYGLLISACKVKTMDHLEAQYEADNNQPQDEQNGAEVKESAHNCSKIEKTPSKGIIYGYAQDQEDYKAASMHLTFQMLKLLPPLVVCQPPRYNEDLHDANRVTWETEQEEAELHYYRPVVVYSNHFHVAVKGLVGNMELHNGTIDCPY</sequence>
<reference evidence="4" key="1">
    <citation type="journal article" date="2010" name="Nature">
        <title>The Amphimedon queenslandica genome and the evolution of animal complexity.</title>
        <authorList>
            <person name="Srivastava M."/>
            <person name="Simakov O."/>
            <person name="Chapman J."/>
            <person name="Fahey B."/>
            <person name="Gauthier M.E."/>
            <person name="Mitros T."/>
            <person name="Richards G.S."/>
            <person name="Conaco C."/>
            <person name="Dacre M."/>
            <person name="Hellsten U."/>
            <person name="Larroux C."/>
            <person name="Putnam N.H."/>
            <person name="Stanke M."/>
            <person name="Adamska M."/>
            <person name="Darling A."/>
            <person name="Degnan S.M."/>
            <person name="Oakley T.H."/>
            <person name="Plachetzki D.C."/>
            <person name="Zhai Y."/>
            <person name="Adamski M."/>
            <person name="Calcino A."/>
            <person name="Cummins S.F."/>
            <person name="Goodstein D.M."/>
            <person name="Harris C."/>
            <person name="Jackson D.J."/>
            <person name="Leys S.P."/>
            <person name="Shu S."/>
            <person name="Woodcroft B.J."/>
            <person name="Vervoort M."/>
            <person name="Kosik K.S."/>
            <person name="Manning G."/>
            <person name="Degnan B.M."/>
            <person name="Rokhsar D.S."/>
        </authorList>
    </citation>
    <scope>NUCLEOTIDE SEQUENCE [LARGE SCALE GENOMIC DNA]</scope>
</reference>
<gene>
    <name evidence="3" type="primary">109582073</name>
</gene>
<protein>
    <submittedName>
        <fullName evidence="3">Uncharacterized protein</fullName>
    </submittedName>
</protein>
<evidence type="ECO:0000256" key="2">
    <source>
        <dbReference type="SAM" id="MobiDB-lite"/>
    </source>
</evidence>
<dbReference type="KEGG" id="aqu:109582073"/>
<keyword evidence="1" id="KW-0175">Coiled coil</keyword>
<accession>A0AAN0J6A8</accession>
<evidence type="ECO:0000313" key="3">
    <source>
        <dbReference type="EnsemblMetazoa" id="XP_019852223.1"/>
    </source>
</evidence>
<reference evidence="3" key="2">
    <citation type="submission" date="2024-06" db="UniProtKB">
        <authorList>
            <consortium name="EnsemblMetazoa"/>
        </authorList>
    </citation>
    <scope>IDENTIFICATION</scope>
</reference>
<evidence type="ECO:0000313" key="4">
    <source>
        <dbReference type="Proteomes" id="UP000007879"/>
    </source>
</evidence>
<proteinExistence type="predicted"/>
<name>A0AAN0J6A8_AMPQE</name>
<evidence type="ECO:0000256" key="1">
    <source>
        <dbReference type="SAM" id="Coils"/>
    </source>
</evidence>
<feature type="coiled-coil region" evidence="1">
    <location>
        <begin position="34"/>
        <end position="86"/>
    </location>
</feature>
<dbReference type="EnsemblMetazoa" id="XM_019996664.1">
    <property type="protein sequence ID" value="XP_019852223.1"/>
    <property type="gene ID" value="LOC109582073"/>
</dbReference>
<dbReference type="AlphaFoldDB" id="A0AAN0J6A8"/>
<organism evidence="3 4">
    <name type="scientific">Amphimedon queenslandica</name>
    <name type="common">Sponge</name>
    <dbReference type="NCBI Taxonomy" id="400682"/>
    <lineage>
        <taxon>Eukaryota</taxon>
        <taxon>Metazoa</taxon>
        <taxon>Porifera</taxon>
        <taxon>Demospongiae</taxon>
        <taxon>Heteroscleromorpha</taxon>
        <taxon>Haplosclerida</taxon>
        <taxon>Niphatidae</taxon>
        <taxon>Amphimedon</taxon>
    </lineage>
</organism>
<dbReference type="Proteomes" id="UP000007879">
    <property type="component" value="Unassembled WGS sequence"/>
</dbReference>
<feature type="compositionally biased region" description="Polar residues" evidence="2">
    <location>
        <begin position="191"/>
        <end position="200"/>
    </location>
</feature>